<dbReference type="EMBL" id="FMZE01000012">
    <property type="protein sequence ID" value="SDD77696.1"/>
    <property type="molecule type" value="Genomic_DNA"/>
</dbReference>
<protein>
    <submittedName>
        <fullName evidence="6">Glycosyl transferase family 2</fullName>
    </submittedName>
</protein>
<dbReference type="GO" id="GO:0005886">
    <property type="term" value="C:plasma membrane"/>
    <property type="evidence" value="ECO:0007669"/>
    <property type="project" value="UniProtKB-SubCell"/>
</dbReference>
<comment type="subcellular location">
    <subcellularLocation>
        <location evidence="1">Cell membrane</location>
    </subcellularLocation>
</comment>
<evidence type="ECO:0000313" key="6">
    <source>
        <dbReference type="EMBL" id="SDD77696.1"/>
    </source>
</evidence>
<dbReference type="Proteomes" id="UP000199494">
    <property type="component" value="Unassembled WGS sequence"/>
</dbReference>
<keyword evidence="2" id="KW-1003">Cell membrane</keyword>
<keyword evidence="7" id="KW-1185">Reference proteome</keyword>
<dbReference type="SUPFAM" id="SSF53448">
    <property type="entry name" value="Nucleotide-diphospho-sugar transferases"/>
    <property type="match status" value="1"/>
</dbReference>
<accession>A0A222VTF6</accession>
<name>A0A222VTF6_9PSEU</name>
<evidence type="ECO:0000256" key="2">
    <source>
        <dbReference type="ARBA" id="ARBA00022475"/>
    </source>
</evidence>
<dbReference type="OrthoDB" id="9777873at2"/>
<dbReference type="InterPro" id="IPR029044">
    <property type="entry name" value="Nucleotide-diphossugar_trans"/>
</dbReference>
<proteinExistence type="predicted"/>
<evidence type="ECO:0000256" key="3">
    <source>
        <dbReference type="ARBA" id="ARBA00022676"/>
    </source>
</evidence>
<dbReference type="PANTHER" id="PTHR43646:SF2">
    <property type="entry name" value="GLYCOSYLTRANSFERASE 2-LIKE DOMAIN-CONTAINING PROTEIN"/>
    <property type="match status" value="1"/>
</dbReference>
<organism evidence="6 7">
    <name type="scientific">Prauserella marina</name>
    <dbReference type="NCBI Taxonomy" id="530584"/>
    <lineage>
        <taxon>Bacteria</taxon>
        <taxon>Bacillati</taxon>
        <taxon>Actinomycetota</taxon>
        <taxon>Actinomycetes</taxon>
        <taxon>Pseudonocardiales</taxon>
        <taxon>Pseudonocardiaceae</taxon>
        <taxon>Prauserella</taxon>
    </lineage>
</organism>
<dbReference type="Pfam" id="PF13641">
    <property type="entry name" value="Glyco_tranf_2_3"/>
    <property type="match status" value="1"/>
</dbReference>
<sequence>MIAAIGVVIPARDEESTVGACIGAVVRALRRLPPWIEKTVCLVADRCSDNTAEAATAALRGAWAGTVLRSEHTRSVGNVRALGTRRCLSLLRNADPARTLLLSTDADSLVAPDWALAHLGRANEGHHAVAGVAELLDSGELGARALRRYRGVLDDAAGPEGHGNVYGANLGVRADAYLAVGGFAPLPTGEDHDLWGRLGLAGFRRCYDRKARVLTSARVTGRAPEGLAALLDRLSAR</sequence>
<evidence type="ECO:0000256" key="1">
    <source>
        <dbReference type="ARBA" id="ARBA00004236"/>
    </source>
</evidence>
<gene>
    <name evidence="6" type="ORF">SAMN05421630_112102</name>
</gene>
<dbReference type="AlphaFoldDB" id="A0A222VTF6"/>
<evidence type="ECO:0000256" key="5">
    <source>
        <dbReference type="ARBA" id="ARBA00023136"/>
    </source>
</evidence>
<dbReference type="KEGG" id="pmad:BAY61_21950"/>
<dbReference type="RefSeq" id="WP_091809655.1">
    <property type="nucleotide sequence ID" value="NZ_CP016353.1"/>
</dbReference>
<evidence type="ECO:0000313" key="7">
    <source>
        <dbReference type="Proteomes" id="UP000199494"/>
    </source>
</evidence>
<evidence type="ECO:0000256" key="4">
    <source>
        <dbReference type="ARBA" id="ARBA00022679"/>
    </source>
</evidence>
<dbReference type="PANTHER" id="PTHR43646">
    <property type="entry name" value="GLYCOSYLTRANSFERASE"/>
    <property type="match status" value="1"/>
</dbReference>
<dbReference type="Gene3D" id="3.90.550.10">
    <property type="entry name" value="Spore Coat Polysaccharide Biosynthesis Protein SpsA, Chain A"/>
    <property type="match status" value="1"/>
</dbReference>
<keyword evidence="3" id="KW-0328">Glycosyltransferase</keyword>
<dbReference type="STRING" id="530584.SAMN05421630_112102"/>
<dbReference type="GO" id="GO:0016757">
    <property type="term" value="F:glycosyltransferase activity"/>
    <property type="evidence" value="ECO:0007669"/>
    <property type="project" value="UniProtKB-KW"/>
</dbReference>
<reference evidence="6 7" key="1">
    <citation type="submission" date="2016-10" db="EMBL/GenBank/DDBJ databases">
        <authorList>
            <person name="de Groot N.N."/>
        </authorList>
    </citation>
    <scope>NUCLEOTIDE SEQUENCE [LARGE SCALE GENOMIC DNA]</scope>
    <source>
        <strain evidence="6 7">CGMCC 4.5506</strain>
    </source>
</reference>
<keyword evidence="4 6" id="KW-0808">Transferase</keyword>
<keyword evidence="5" id="KW-0472">Membrane</keyword>